<evidence type="ECO:0000259" key="9">
    <source>
        <dbReference type="PROSITE" id="PS50893"/>
    </source>
</evidence>
<dbReference type="PANTHER" id="PTHR24221">
    <property type="entry name" value="ATP-BINDING CASSETTE SUB-FAMILY B"/>
    <property type="match status" value="1"/>
</dbReference>
<dbReference type="PROSITE" id="PS00211">
    <property type="entry name" value="ABC_TRANSPORTER_1"/>
    <property type="match status" value="1"/>
</dbReference>
<dbReference type="InterPro" id="IPR036640">
    <property type="entry name" value="ABC1_TM_sf"/>
</dbReference>
<comment type="subcellular location">
    <subcellularLocation>
        <location evidence="1">Cell membrane</location>
        <topology evidence="1">Multi-pass membrane protein</topology>
    </subcellularLocation>
</comment>
<feature type="domain" description="ABC transporter" evidence="9">
    <location>
        <begin position="413"/>
        <end position="657"/>
    </location>
</feature>
<dbReference type="InterPro" id="IPR003439">
    <property type="entry name" value="ABC_transporter-like_ATP-bd"/>
</dbReference>
<dbReference type="CDD" id="cd03228">
    <property type="entry name" value="ABCC_MRP_Like"/>
    <property type="match status" value="1"/>
</dbReference>
<dbReference type="SUPFAM" id="SSF90123">
    <property type="entry name" value="ABC transporter transmembrane region"/>
    <property type="match status" value="1"/>
</dbReference>
<dbReference type="GO" id="GO:0005886">
    <property type="term" value="C:plasma membrane"/>
    <property type="evidence" value="ECO:0007669"/>
    <property type="project" value="UniProtKB-SubCell"/>
</dbReference>
<evidence type="ECO:0000256" key="5">
    <source>
        <dbReference type="ARBA" id="ARBA00022989"/>
    </source>
</evidence>
<dbReference type="KEGG" id="salf:SMD44_08836"/>
<dbReference type="EMBL" id="CP021748">
    <property type="protein sequence ID" value="ARX89349.1"/>
    <property type="molecule type" value="Genomic_DNA"/>
</dbReference>
<dbReference type="AlphaFoldDB" id="A0A1Z1WSI7"/>
<name>A0A1Z1WSI7_9ACTN</name>
<dbReference type="Gene3D" id="3.40.50.300">
    <property type="entry name" value="P-loop containing nucleotide triphosphate hydrolases"/>
    <property type="match status" value="1"/>
</dbReference>
<evidence type="ECO:0000256" key="2">
    <source>
        <dbReference type="ARBA" id="ARBA00022692"/>
    </source>
</evidence>
<keyword evidence="5 8" id="KW-1133">Transmembrane helix</keyword>
<evidence type="ECO:0000313" key="10">
    <source>
        <dbReference type="EMBL" id="ARX89349.1"/>
    </source>
</evidence>
<dbReference type="GO" id="GO:0034040">
    <property type="term" value="F:ATPase-coupled lipid transmembrane transporter activity"/>
    <property type="evidence" value="ECO:0007669"/>
    <property type="project" value="TreeGrafter"/>
</dbReference>
<dbReference type="GO" id="GO:0016887">
    <property type="term" value="F:ATP hydrolysis activity"/>
    <property type="evidence" value="ECO:0007669"/>
    <property type="project" value="InterPro"/>
</dbReference>
<reference evidence="10 11" key="1">
    <citation type="submission" date="2017-05" db="EMBL/GenBank/DDBJ databases">
        <title>Streptomyces alboflavus Genome sequencing and assembly.</title>
        <authorList>
            <person name="Wang Y."/>
            <person name="Du B."/>
            <person name="Ding Y."/>
            <person name="Liu H."/>
            <person name="Hou Q."/>
            <person name="Liu K."/>
            <person name="Wang C."/>
            <person name="Yao L."/>
        </authorList>
    </citation>
    <scope>NUCLEOTIDE SEQUENCE [LARGE SCALE GENOMIC DNA]</scope>
    <source>
        <strain evidence="10 11">MDJK44</strain>
    </source>
</reference>
<protein>
    <recommendedName>
        <fullName evidence="9">ABC transporter domain-containing protein</fullName>
    </recommendedName>
</protein>
<dbReference type="Pfam" id="PF00005">
    <property type="entry name" value="ABC_tran"/>
    <property type="match status" value="1"/>
</dbReference>
<feature type="transmembrane region" description="Helical" evidence="8">
    <location>
        <begin position="89"/>
        <end position="108"/>
    </location>
</feature>
<dbReference type="SUPFAM" id="SSF52540">
    <property type="entry name" value="P-loop containing nucleoside triphosphate hydrolases"/>
    <property type="match status" value="1"/>
</dbReference>
<dbReference type="Proteomes" id="UP000195880">
    <property type="component" value="Chromosome"/>
</dbReference>
<dbReference type="PANTHER" id="PTHR24221:SF646">
    <property type="entry name" value="HAEMOLYSIN SECRETION ATP-BINDING PROTEIN"/>
    <property type="match status" value="1"/>
</dbReference>
<dbReference type="InterPro" id="IPR039421">
    <property type="entry name" value="Type_1_exporter"/>
</dbReference>
<dbReference type="GO" id="GO:0005524">
    <property type="term" value="F:ATP binding"/>
    <property type="evidence" value="ECO:0007669"/>
    <property type="project" value="UniProtKB-KW"/>
</dbReference>
<keyword evidence="4" id="KW-0067">ATP-binding</keyword>
<keyword evidence="2 8" id="KW-0812">Transmembrane</keyword>
<proteinExistence type="predicted"/>
<keyword evidence="11" id="KW-1185">Reference proteome</keyword>
<feature type="compositionally biased region" description="Basic and acidic residues" evidence="7">
    <location>
        <begin position="32"/>
        <end position="51"/>
    </location>
</feature>
<evidence type="ECO:0000256" key="1">
    <source>
        <dbReference type="ARBA" id="ARBA00004651"/>
    </source>
</evidence>
<dbReference type="SMART" id="SM00382">
    <property type="entry name" value="AAA"/>
    <property type="match status" value="1"/>
</dbReference>
<evidence type="ECO:0000313" key="11">
    <source>
        <dbReference type="Proteomes" id="UP000195880"/>
    </source>
</evidence>
<dbReference type="PROSITE" id="PS50893">
    <property type="entry name" value="ABC_TRANSPORTER_2"/>
    <property type="match status" value="1"/>
</dbReference>
<keyword evidence="6 8" id="KW-0472">Membrane</keyword>
<dbReference type="InterPro" id="IPR017871">
    <property type="entry name" value="ABC_transporter-like_CS"/>
</dbReference>
<evidence type="ECO:0000256" key="4">
    <source>
        <dbReference type="ARBA" id="ARBA00022840"/>
    </source>
</evidence>
<sequence>MTHAGGGRFRAGAATAPFWPRRPTGSNRRRGQIHDSHERRQRGREGQEDGTGRGGRCGQGAQKSGIGGADQAGSAVWALIRELPRVARGLTLALAVLILAQAAGSALLPLATGHLVAALTSTPKSLDSMTVGLALLGLVLILDVVLDPIRTMVASRLGTALDGATAQRTVDGALRPAQIDHLDDTDVADRIERARAVGLGAHPPGQAVTALAGLVPLRLTGLVSAALLGWFGQWWMPLVLGTAWVVTGRWQEKEIGRSVSAHAGHTVQLRRAAYLRELATTAPAAKEVRLFGMRSWLVERFSTAWWDGMVHMRRARVSPRRHALAIVFLLAAHLAVVLALAFSAARGSLSVRELTVALQALLGLFALGFSGDLQWTLHTAGAAVPAALAVGELDTRTEPGTRTATATLPDREIRFDQVSFSYPGATGRVLDGLDLTVPAGSSLAILGDNGAGKSTLTKLLAGLYLPDRGRITVDGQDLGDFDPAAWRRQVAVVFQDFVRYPFSVRDNVTFGHIEAAATDDDHLVAAARLGGFLGVEQELPSGWNTLLSGAYTDGTELSGGQWQRLALSRALYAVRHGARVLVLDEPTAHLDIEAEHELYARFLEITAGLTTILVSHRFATVRLADRIAVVDGGRVSEYGTHDELLASQGRYARMFRVQSEFFDARQGSHSG</sequence>
<evidence type="ECO:0000256" key="6">
    <source>
        <dbReference type="ARBA" id="ARBA00023136"/>
    </source>
</evidence>
<keyword evidence="3" id="KW-0547">Nucleotide-binding</keyword>
<feature type="transmembrane region" description="Helical" evidence="8">
    <location>
        <begin position="128"/>
        <end position="146"/>
    </location>
</feature>
<feature type="transmembrane region" description="Helical" evidence="8">
    <location>
        <begin position="323"/>
        <end position="345"/>
    </location>
</feature>
<feature type="region of interest" description="Disordered" evidence="7">
    <location>
        <begin position="1"/>
        <end position="68"/>
    </location>
</feature>
<accession>A0A1Z1WSI7</accession>
<dbReference type="InterPro" id="IPR027417">
    <property type="entry name" value="P-loop_NTPase"/>
</dbReference>
<gene>
    <name evidence="10" type="ORF">SMD44_08836</name>
</gene>
<dbReference type="InterPro" id="IPR003593">
    <property type="entry name" value="AAA+_ATPase"/>
</dbReference>
<dbReference type="Gene3D" id="1.20.1560.10">
    <property type="entry name" value="ABC transporter type 1, transmembrane domain"/>
    <property type="match status" value="1"/>
</dbReference>
<organism evidence="10 11">
    <name type="scientific">Streptomyces alboflavus</name>
    <dbReference type="NCBI Taxonomy" id="67267"/>
    <lineage>
        <taxon>Bacteria</taxon>
        <taxon>Bacillati</taxon>
        <taxon>Actinomycetota</taxon>
        <taxon>Actinomycetes</taxon>
        <taxon>Kitasatosporales</taxon>
        <taxon>Streptomycetaceae</taxon>
        <taxon>Streptomyces</taxon>
    </lineage>
</organism>
<evidence type="ECO:0000256" key="3">
    <source>
        <dbReference type="ARBA" id="ARBA00022741"/>
    </source>
</evidence>
<evidence type="ECO:0000256" key="7">
    <source>
        <dbReference type="SAM" id="MobiDB-lite"/>
    </source>
</evidence>
<evidence type="ECO:0000256" key="8">
    <source>
        <dbReference type="SAM" id="Phobius"/>
    </source>
</evidence>